<comment type="caution">
    <text evidence="9">The sequence shown here is derived from an EMBL/GenBank/DDBJ whole genome shotgun (WGS) entry which is preliminary data.</text>
</comment>
<evidence type="ECO:0000313" key="9">
    <source>
        <dbReference type="EMBL" id="TDV37794.1"/>
    </source>
</evidence>
<dbReference type="Pfam" id="PF00067">
    <property type="entry name" value="p450"/>
    <property type="match status" value="1"/>
</dbReference>
<keyword evidence="5 7" id="KW-0408">Iron</keyword>
<dbReference type="GO" id="GO:0006707">
    <property type="term" value="P:cholesterol catabolic process"/>
    <property type="evidence" value="ECO:0007669"/>
    <property type="project" value="TreeGrafter"/>
</dbReference>
<keyword evidence="10" id="KW-1185">Reference proteome</keyword>
<keyword evidence="4 7" id="KW-0560">Oxidoreductase</keyword>
<dbReference type="PANTHER" id="PTHR46696:SF4">
    <property type="entry name" value="BIOTIN BIOSYNTHESIS CYTOCHROME P450"/>
    <property type="match status" value="1"/>
</dbReference>
<dbReference type="PROSITE" id="PS00086">
    <property type="entry name" value="CYTOCHROME_P450"/>
    <property type="match status" value="1"/>
</dbReference>
<feature type="chain" id="PRO_5039318684" evidence="8">
    <location>
        <begin position="22"/>
        <end position="435"/>
    </location>
</feature>
<sequence>MYDLGPMRAFVSMNISRAVLAAFSAAGDPAAQVLGNRPPVDPYPLYERIRARGELCRSRLGIYLTASYAVSSSVLRDQRFGVVPDAESSGIDWNLRPGDAETLVHPVEHSLLMMNPPQHTRLRKLAAPWFTPRALSTRVDRIERIVEHTLDEIGDREQFDIVADFAVRVVIRVICDLFEVPDTGIEEFARWGGTLAGTIGGLRSNDERRRVRATLVQMTAFFEDVVERRRATPGDDVISSLVSATVDGAPLARRDLLALCGLLLAAGFETTVNVIGNGVLALMGNDDVRHDLLAAPELAGPVLEEVLRFDSPVQYTAREALEPVRLAGVDLPRGAMVVVLIGGANRDPAVFDDPARFDPARSNNRDHLSFSSGIHYCLAAGLGRIEGEVALRRLFTRFPDLRIVGPVPRQPKRNIRGPQRMVVATGTRRRAGTEV</sequence>
<reference evidence="9 10" key="1">
    <citation type="submission" date="2019-03" db="EMBL/GenBank/DDBJ databases">
        <title>Genomic Encyclopedia of Archaeal and Bacterial Type Strains, Phase II (KMG-II): from individual species to whole genera.</title>
        <authorList>
            <person name="Goeker M."/>
        </authorList>
    </citation>
    <scope>NUCLEOTIDE SEQUENCE [LARGE SCALE GENOMIC DNA]</scope>
    <source>
        <strain evidence="9 10">DSM 45499</strain>
    </source>
</reference>
<evidence type="ECO:0000256" key="6">
    <source>
        <dbReference type="ARBA" id="ARBA00023033"/>
    </source>
</evidence>
<dbReference type="Proteomes" id="UP000294927">
    <property type="component" value="Unassembled WGS sequence"/>
</dbReference>
<name>A0A4R7UUU9_9PSEU</name>
<dbReference type="GO" id="GO:0020037">
    <property type="term" value="F:heme binding"/>
    <property type="evidence" value="ECO:0007669"/>
    <property type="project" value="InterPro"/>
</dbReference>
<dbReference type="SUPFAM" id="SSF48264">
    <property type="entry name" value="Cytochrome P450"/>
    <property type="match status" value="1"/>
</dbReference>
<keyword evidence="2 7" id="KW-0349">Heme</keyword>
<dbReference type="InterPro" id="IPR036396">
    <property type="entry name" value="Cyt_P450_sf"/>
</dbReference>
<dbReference type="RefSeq" id="WP_133908994.1">
    <property type="nucleotide sequence ID" value="NZ_SOCP01000028.1"/>
</dbReference>
<evidence type="ECO:0000256" key="4">
    <source>
        <dbReference type="ARBA" id="ARBA00023002"/>
    </source>
</evidence>
<organism evidence="9 10">
    <name type="scientific">Actinophytocola oryzae</name>
    <dbReference type="NCBI Taxonomy" id="502181"/>
    <lineage>
        <taxon>Bacteria</taxon>
        <taxon>Bacillati</taxon>
        <taxon>Actinomycetota</taxon>
        <taxon>Actinomycetes</taxon>
        <taxon>Pseudonocardiales</taxon>
        <taxon>Pseudonocardiaceae</taxon>
    </lineage>
</organism>
<dbReference type="GO" id="GO:0008395">
    <property type="term" value="F:steroid hydroxylase activity"/>
    <property type="evidence" value="ECO:0007669"/>
    <property type="project" value="TreeGrafter"/>
</dbReference>
<evidence type="ECO:0000256" key="3">
    <source>
        <dbReference type="ARBA" id="ARBA00022723"/>
    </source>
</evidence>
<dbReference type="CDD" id="cd20625">
    <property type="entry name" value="CYP164-like"/>
    <property type="match status" value="1"/>
</dbReference>
<keyword evidence="6 7" id="KW-0503">Monooxygenase</keyword>
<keyword evidence="8" id="KW-0732">Signal</keyword>
<feature type="signal peptide" evidence="8">
    <location>
        <begin position="1"/>
        <end position="21"/>
    </location>
</feature>
<protein>
    <submittedName>
        <fullName evidence="9">Cytochrome P450</fullName>
    </submittedName>
</protein>
<dbReference type="InterPro" id="IPR002397">
    <property type="entry name" value="Cyt_P450_B"/>
</dbReference>
<proteinExistence type="inferred from homology"/>
<dbReference type="Gene3D" id="1.10.630.10">
    <property type="entry name" value="Cytochrome P450"/>
    <property type="match status" value="1"/>
</dbReference>
<dbReference type="PANTHER" id="PTHR46696">
    <property type="entry name" value="P450, PUTATIVE (EUROFUNG)-RELATED"/>
    <property type="match status" value="1"/>
</dbReference>
<evidence type="ECO:0000256" key="1">
    <source>
        <dbReference type="ARBA" id="ARBA00010617"/>
    </source>
</evidence>
<evidence type="ECO:0000313" key="10">
    <source>
        <dbReference type="Proteomes" id="UP000294927"/>
    </source>
</evidence>
<evidence type="ECO:0000256" key="8">
    <source>
        <dbReference type="SAM" id="SignalP"/>
    </source>
</evidence>
<dbReference type="OrthoDB" id="4156795at2"/>
<gene>
    <name evidence="9" type="ORF">CLV71_12858</name>
</gene>
<dbReference type="GO" id="GO:0005506">
    <property type="term" value="F:iron ion binding"/>
    <property type="evidence" value="ECO:0007669"/>
    <property type="project" value="InterPro"/>
</dbReference>
<dbReference type="FunFam" id="1.10.630.10:FF:000018">
    <property type="entry name" value="Cytochrome P450 monooxygenase"/>
    <property type="match status" value="1"/>
</dbReference>
<evidence type="ECO:0000256" key="7">
    <source>
        <dbReference type="RuleBase" id="RU000461"/>
    </source>
</evidence>
<accession>A0A4R7UUU9</accession>
<dbReference type="InterPro" id="IPR017972">
    <property type="entry name" value="Cyt_P450_CS"/>
</dbReference>
<dbReference type="PRINTS" id="PR00359">
    <property type="entry name" value="BP450"/>
</dbReference>
<evidence type="ECO:0000256" key="2">
    <source>
        <dbReference type="ARBA" id="ARBA00022617"/>
    </source>
</evidence>
<evidence type="ECO:0000256" key="5">
    <source>
        <dbReference type="ARBA" id="ARBA00023004"/>
    </source>
</evidence>
<dbReference type="EMBL" id="SOCP01000028">
    <property type="protein sequence ID" value="TDV37794.1"/>
    <property type="molecule type" value="Genomic_DNA"/>
</dbReference>
<keyword evidence="3 7" id="KW-0479">Metal-binding</keyword>
<comment type="similarity">
    <text evidence="1 7">Belongs to the cytochrome P450 family.</text>
</comment>
<dbReference type="GO" id="GO:0036199">
    <property type="term" value="F:cholest-4-en-3-one 26-monooxygenase activity"/>
    <property type="evidence" value="ECO:0007669"/>
    <property type="project" value="TreeGrafter"/>
</dbReference>
<dbReference type="AlphaFoldDB" id="A0A4R7UUU9"/>
<dbReference type="InterPro" id="IPR001128">
    <property type="entry name" value="Cyt_P450"/>
</dbReference>